<comment type="caution">
    <text evidence="2">The sequence shown here is derived from an EMBL/GenBank/DDBJ whole genome shotgun (WGS) entry which is preliminary data.</text>
</comment>
<organism evidence="2 3">
    <name type="scientific">Botrytis hyacinthi</name>
    <dbReference type="NCBI Taxonomy" id="278943"/>
    <lineage>
        <taxon>Eukaryota</taxon>
        <taxon>Fungi</taxon>
        <taxon>Dikarya</taxon>
        <taxon>Ascomycota</taxon>
        <taxon>Pezizomycotina</taxon>
        <taxon>Leotiomycetes</taxon>
        <taxon>Helotiales</taxon>
        <taxon>Sclerotiniaceae</taxon>
        <taxon>Botrytis</taxon>
    </lineage>
</organism>
<evidence type="ECO:0000313" key="2">
    <source>
        <dbReference type="EMBL" id="TGO39429.1"/>
    </source>
</evidence>
<dbReference type="Proteomes" id="UP000297814">
    <property type="component" value="Unassembled WGS sequence"/>
</dbReference>
<feature type="compositionally biased region" description="Basic and acidic residues" evidence="1">
    <location>
        <begin position="169"/>
        <end position="179"/>
    </location>
</feature>
<proteinExistence type="predicted"/>
<accession>A0A4Z1GUJ6</accession>
<dbReference type="AlphaFoldDB" id="A0A4Z1GUJ6"/>
<keyword evidence="3" id="KW-1185">Reference proteome</keyword>
<feature type="compositionally biased region" description="Basic and acidic residues" evidence="1">
    <location>
        <begin position="145"/>
        <end position="160"/>
    </location>
</feature>
<feature type="compositionally biased region" description="Basic and acidic residues" evidence="1">
    <location>
        <begin position="80"/>
        <end position="90"/>
    </location>
</feature>
<gene>
    <name evidence="2" type="ORF">BHYA_0054g00250</name>
</gene>
<dbReference type="EMBL" id="PQXK01000054">
    <property type="protein sequence ID" value="TGO39429.1"/>
    <property type="molecule type" value="Genomic_DNA"/>
</dbReference>
<protein>
    <submittedName>
        <fullName evidence="2">Uncharacterized protein</fullName>
    </submittedName>
</protein>
<evidence type="ECO:0000256" key="1">
    <source>
        <dbReference type="SAM" id="MobiDB-lite"/>
    </source>
</evidence>
<sequence>MDKGQLEISVRINYGWTKIFCILETGFELADIWMHQIPGPTVVQDDQELMHSLRSSQAEASNNQELMDCGRKIFYPKSPRNHDQYQEHHTSVQQSAVDPSHWVQHLSSTGVDSIPDPQTGLSSLPRTNITHQTDQQQTNFKGFKRKDDLTEHRNRVHEANARASVVASHDSKPSTRAEPIEDEEMENASPSSALVAIKDGFGSNLSPKEFLLAKLAELQGMRMKLMEEKDEGIRAVEKTLSLM</sequence>
<feature type="region of interest" description="Disordered" evidence="1">
    <location>
        <begin position="77"/>
        <end position="187"/>
    </location>
</feature>
<feature type="compositionally biased region" description="Polar residues" evidence="1">
    <location>
        <begin position="119"/>
        <end position="140"/>
    </location>
</feature>
<name>A0A4Z1GUJ6_9HELO</name>
<evidence type="ECO:0000313" key="3">
    <source>
        <dbReference type="Proteomes" id="UP000297814"/>
    </source>
</evidence>
<reference evidence="2 3" key="1">
    <citation type="submission" date="2017-12" db="EMBL/GenBank/DDBJ databases">
        <title>Comparative genomics of Botrytis spp.</title>
        <authorList>
            <person name="Valero-Jimenez C.A."/>
            <person name="Tapia P."/>
            <person name="Veloso J."/>
            <person name="Silva-Moreno E."/>
            <person name="Staats M."/>
            <person name="Valdes J.H."/>
            <person name="Van Kan J.A.L."/>
        </authorList>
    </citation>
    <scope>NUCLEOTIDE SEQUENCE [LARGE SCALE GENOMIC DNA]</scope>
    <source>
        <strain evidence="2 3">Bh0001</strain>
    </source>
</reference>